<evidence type="ECO:0000259" key="4">
    <source>
        <dbReference type="Pfam" id="PF01420"/>
    </source>
</evidence>
<keyword evidence="6" id="KW-1185">Reference proteome</keyword>
<dbReference type="InterPro" id="IPR000055">
    <property type="entry name" value="Restrct_endonuc_typeI_TRD"/>
</dbReference>
<evidence type="ECO:0000256" key="3">
    <source>
        <dbReference type="ARBA" id="ARBA00023125"/>
    </source>
</evidence>
<dbReference type="InterPro" id="IPR052021">
    <property type="entry name" value="Type-I_RS_S_subunit"/>
</dbReference>
<dbReference type="GO" id="GO:0009307">
    <property type="term" value="P:DNA restriction-modification system"/>
    <property type="evidence" value="ECO:0007669"/>
    <property type="project" value="UniProtKB-KW"/>
</dbReference>
<gene>
    <name evidence="5" type="ORF">XpopCFBP1817_15635</name>
</gene>
<evidence type="ECO:0000313" key="5">
    <source>
        <dbReference type="EMBL" id="PPU91051.1"/>
    </source>
</evidence>
<evidence type="ECO:0000256" key="2">
    <source>
        <dbReference type="ARBA" id="ARBA00022747"/>
    </source>
</evidence>
<protein>
    <recommendedName>
        <fullName evidence="4">Type I restriction modification DNA specificity domain-containing protein</fullName>
    </recommendedName>
</protein>
<dbReference type="PANTHER" id="PTHR30408">
    <property type="entry name" value="TYPE-1 RESTRICTION ENZYME ECOKI SPECIFICITY PROTEIN"/>
    <property type="match status" value="1"/>
</dbReference>
<reference evidence="6" key="1">
    <citation type="submission" date="2016-08" db="EMBL/GenBank/DDBJ databases">
        <authorList>
            <person name="Merda D."/>
            <person name="Briand M."/>
            <person name="Taghouti G."/>
            <person name="Carrere S."/>
            <person name="Gouzy J."/>
            <person name="Portier P."/>
            <person name="Jacques M.-A."/>
            <person name="Fischer-Le Saux M."/>
        </authorList>
    </citation>
    <scope>NUCLEOTIDE SEQUENCE [LARGE SCALE GENOMIC DNA]</scope>
    <source>
        <strain evidence="6">CFBP1817</strain>
    </source>
</reference>
<keyword evidence="3" id="KW-0238">DNA-binding</keyword>
<dbReference type="SUPFAM" id="SSF116734">
    <property type="entry name" value="DNA methylase specificity domain"/>
    <property type="match status" value="2"/>
</dbReference>
<feature type="domain" description="Type I restriction modification DNA specificity" evidence="4">
    <location>
        <begin position="25"/>
        <end position="203"/>
    </location>
</feature>
<evidence type="ECO:0000313" key="6">
    <source>
        <dbReference type="Proteomes" id="UP000239939"/>
    </source>
</evidence>
<dbReference type="Gene3D" id="3.90.220.20">
    <property type="entry name" value="DNA methylase specificity domains"/>
    <property type="match status" value="2"/>
</dbReference>
<keyword evidence="2" id="KW-0680">Restriction system</keyword>
<comment type="caution">
    <text evidence="5">The sequence shown here is derived from an EMBL/GenBank/DDBJ whole genome shotgun (WGS) entry which is preliminary data.</text>
</comment>
<dbReference type="PANTHER" id="PTHR30408:SF12">
    <property type="entry name" value="TYPE I RESTRICTION ENZYME MJAVIII SPECIFICITY SUBUNIT"/>
    <property type="match status" value="1"/>
</dbReference>
<dbReference type="Proteomes" id="UP000239939">
    <property type="component" value="Unassembled WGS sequence"/>
</dbReference>
<name>A0A2S7ELG2_9XANT</name>
<accession>A0A2S7ELG2</accession>
<proteinExistence type="inferred from homology"/>
<dbReference type="AlphaFoldDB" id="A0A2S7ELG2"/>
<dbReference type="InterPro" id="IPR044946">
    <property type="entry name" value="Restrct_endonuc_typeI_TRD_sf"/>
</dbReference>
<evidence type="ECO:0000256" key="1">
    <source>
        <dbReference type="ARBA" id="ARBA00010923"/>
    </source>
</evidence>
<comment type="similarity">
    <text evidence="1">Belongs to the type-I restriction system S methylase family.</text>
</comment>
<dbReference type="Pfam" id="PF01420">
    <property type="entry name" value="Methylase_S"/>
    <property type="match status" value="1"/>
</dbReference>
<dbReference type="GO" id="GO:0003677">
    <property type="term" value="F:DNA binding"/>
    <property type="evidence" value="ECO:0007669"/>
    <property type="project" value="UniProtKB-KW"/>
</dbReference>
<sequence length="426" mass="48171">MWMWRISRRWSRWRNRRAREKAMLPKGWNRRPLHEVAEVRTGVAKGKTGLVDPVELPYLRVANVQDGFIDLTQLKTISIERHQIDRYLLQRDDILMTEGGDFDKLGRGAVWDGVVDPCLHQNHVFAVRAKKDLVNPFFLSALSGSEYGRTYFLSCAKRSTNLASINSSQLKSFPVVLPPLAEQERIAHILSTWDQAIATTEQQLTSSRRYAEVLRDALLAGQRRFGDYASWQSTPISEMIRESRVVGSGGDVAKKITVKLYGRGVVGKSEKRAGSESTRYYRRSAGQFIYSKLDFLNGAFGRIPAALDGYESTLDLPAFDFLPGVDPRWFLHYVSREMFYTGHLGLANGGRKARRVNPNDLLRVSIPTPCLEEQVRTADAIDTALSIVTTQEKLLSLLREEKSALMSQLLTGKRRVRLLADEAEPA</sequence>
<dbReference type="EMBL" id="MDEJ01000112">
    <property type="protein sequence ID" value="PPU91051.1"/>
    <property type="molecule type" value="Genomic_DNA"/>
</dbReference>
<dbReference type="CDD" id="cd17253">
    <property type="entry name" value="RMtype1_S_Eco933I-TRD2-CR2_like"/>
    <property type="match status" value="1"/>
</dbReference>
<organism evidence="5 6">
    <name type="scientific">Xanthomonas populi</name>
    <dbReference type="NCBI Taxonomy" id="53414"/>
    <lineage>
        <taxon>Bacteria</taxon>
        <taxon>Pseudomonadati</taxon>
        <taxon>Pseudomonadota</taxon>
        <taxon>Gammaproteobacteria</taxon>
        <taxon>Lysobacterales</taxon>
        <taxon>Lysobacteraceae</taxon>
        <taxon>Xanthomonas</taxon>
    </lineage>
</organism>